<dbReference type="Pfam" id="PF07983">
    <property type="entry name" value="X8"/>
    <property type="match status" value="1"/>
</dbReference>
<dbReference type="InterPro" id="IPR012946">
    <property type="entry name" value="X8"/>
</dbReference>
<evidence type="ECO:0000259" key="3">
    <source>
        <dbReference type="SMART" id="SM00768"/>
    </source>
</evidence>
<evidence type="ECO:0000313" key="5">
    <source>
        <dbReference type="Proteomes" id="UP000030748"/>
    </source>
</evidence>
<reference evidence="4 5" key="1">
    <citation type="journal article" date="2013" name="Proc. Natl. Acad. Sci. U.S.A.">
        <title>Fine-scale variation in meiotic recombination in Mimulus inferred from population shotgun sequencing.</title>
        <authorList>
            <person name="Hellsten U."/>
            <person name="Wright K.M."/>
            <person name="Jenkins J."/>
            <person name="Shu S."/>
            <person name="Yuan Y."/>
            <person name="Wessler S.R."/>
            <person name="Schmutz J."/>
            <person name="Willis J.H."/>
            <person name="Rokhsar D.S."/>
        </authorList>
    </citation>
    <scope>NUCLEOTIDE SEQUENCE [LARGE SCALE GENOMIC DNA]</scope>
    <source>
        <strain evidence="5">cv. DUN x IM62</strain>
    </source>
</reference>
<feature type="signal peptide" evidence="2">
    <location>
        <begin position="1"/>
        <end position="21"/>
    </location>
</feature>
<dbReference type="Proteomes" id="UP000030748">
    <property type="component" value="Unassembled WGS sequence"/>
</dbReference>
<sequence length="102" mass="11486">MEKTNLYYLLLLFTSCVLISAYANDEKQTKSWCIARLTADLDLMQSYINLVCTFEDCSPIKQGGACFFPDLVPNHVNYCLNVVYKRNGTCESNIGSITTIDP</sequence>
<dbReference type="EMBL" id="KI630402">
    <property type="protein sequence ID" value="EYU40373.1"/>
    <property type="molecule type" value="Genomic_DNA"/>
</dbReference>
<dbReference type="InterPro" id="IPR044788">
    <property type="entry name" value="X8_dom_prot"/>
</dbReference>
<feature type="domain" description="X8" evidence="3">
    <location>
        <begin position="31"/>
        <end position="102"/>
    </location>
</feature>
<evidence type="ECO:0000256" key="2">
    <source>
        <dbReference type="SAM" id="SignalP"/>
    </source>
</evidence>
<dbReference type="PANTHER" id="PTHR31044:SF52">
    <property type="entry name" value="OS01G0631500 PROTEIN"/>
    <property type="match status" value="1"/>
</dbReference>
<organism evidence="4 5">
    <name type="scientific">Erythranthe guttata</name>
    <name type="common">Yellow monkey flower</name>
    <name type="synonym">Mimulus guttatus</name>
    <dbReference type="NCBI Taxonomy" id="4155"/>
    <lineage>
        <taxon>Eukaryota</taxon>
        <taxon>Viridiplantae</taxon>
        <taxon>Streptophyta</taxon>
        <taxon>Embryophyta</taxon>
        <taxon>Tracheophyta</taxon>
        <taxon>Spermatophyta</taxon>
        <taxon>Magnoliopsida</taxon>
        <taxon>eudicotyledons</taxon>
        <taxon>Gunneridae</taxon>
        <taxon>Pentapetalae</taxon>
        <taxon>asterids</taxon>
        <taxon>lamiids</taxon>
        <taxon>Lamiales</taxon>
        <taxon>Phrymaceae</taxon>
        <taxon>Erythranthe</taxon>
    </lineage>
</organism>
<proteinExistence type="predicted"/>
<gene>
    <name evidence="4" type="ORF">MIMGU_mgv1a021364mg</name>
</gene>
<evidence type="ECO:0000256" key="1">
    <source>
        <dbReference type="ARBA" id="ARBA00022729"/>
    </source>
</evidence>
<feature type="chain" id="PRO_5001505191" description="X8 domain-containing protein" evidence="2">
    <location>
        <begin position="22"/>
        <end position="102"/>
    </location>
</feature>
<dbReference type="STRING" id="4155.A0A022RKV9"/>
<dbReference type="GO" id="GO:0009506">
    <property type="term" value="C:plasmodesma"/>
    <property type="evidence" value="ECO:0007669"/>
    <property type="project" value="UniProtKB-ARBA"/>
</dbReference>
<evidence type="ECO:0000313" key="4">
    <source>
        <dbReference type="EMBL" id="EYU40373.1"/>
    </source>
</evidence>
<dbReference type="SMART" id="SM00768">
    <property type="entry name" value="X8"/>
    <property type="match status" value="1"/>
</dbReference>
<keyword evidence="1 2" id="KW-0732">Signal</keyword>
<protein>
    <recommendedName>
        <fullName evidence="3">X8 domain-containing protein</fullName>
    </recommendedName>
</protein>
<accession>A0A022RKV9</accession>
<dbReference type="PANTHER" id="PTHR31044">
    <property type="entry name" value="BETA-1,3 GLUCANASE"/>
    <property type="match status" value="1"/>
</dbReference>
<feature type="non-terminal residue" evidence="4">
    <location>
        <position position="102"/>
    </location>
</feature>
<dbReference type="PROSITE" id="PS51257">
    <property type="entry name" value="PROKAR_LIPOPROTEIN"/>
    <property type="match status" value="1"/>
</dbReference>
<dbReference type="AlphaFoldDB" id="A0A022RKV9"/>
<name>A0A022RKV9_ERYGU</name>
<keyword evidence="5" id="KW-1185">Reference proteome</keyword>